<dbReference type="EMBL" id="RBAL01000021">
    <property type="protein sequence ID" value="RKN37924.1"/>
    <property type="molecule type" value="Genomic_DNA"/>
</dbReference>
<keyword evidence="1" id="KW-1133">Transmembrane helix</keyword>
<evidence type="ECO:0000256" key="1">
    <source>
        <dbReference type="SAM" id="Phobius"/>
    </source>
</evidence>
<dbReference type="AlphaFoldDB" id="A0A3A9YR14"/>
<evidence type="ECO:0000313" key="2">
    <source>
        <dbReference type="EMBL" id="RKN37924.1"/>
    </source>
</evidence>
<dbReference type="RefSeq" id="WP_120684161.1">
    <property type="nucleotide sequence ID" value="NZ_RBAL01000021.1"/>
</dbReference>
<sequence length="87" mass="9189">MDQALDHRLDNRTSRRTLVLFAVTFLLAALVSPLFALYELPLGVLGLVATGLLARRLQGTATMTATVVFAGILAGSLPYLAAAFLAS</sequence>
<keyword evidence="1" id="KW-0812">Transmembrane</keyword>
<reference evidence="2 3" key="1">
    <citation type="journal article" date="2014" name="Int. J. Syst. Evol. Microbiol.">
        <title>Streptomyces hoynatensis sp. nov., isolated from deep marine sediment.</title>
        <authorList>
            <person name="Veyisoglu A."/>
            <person name="Sahin N."/>
        </authorList>
    </citation>
    <scope>NUCLEOTIDE SEQUENCE [LARGE SCALE GENOMIC DNA]</scope>
    <source>
        <strain evidence="2 3">KCTC 29097</strain>
    </source>
</reference>
<dbReference type="Proteomes" id="UP000272474">
    <property type="component" value="Unassembled WGS sequence"/>
</dbReference>
<gene>
    <name evidence="2" type="ORF">D7294_26530</name>
</gene>
<comment type="caution">
    <text evidence="2">The sequence shown here is derived from an EMBL/GenBank/DDBJ whole genome shotgun (WGS) entry which is preliminary data.</text>
</comment>
<name>A0A3A9YR14_9ACTN</name>
<dbReference type="OrthoDB" id="4231449at2"/>
<keyword evidence="3" id="KW-1185">Reference proteome</keyword>
<evidence type="ECO:0000313" key="3">
    <source>
        <dbReference type="Proteomes" id="UP000272474"/>
    </source>
</evidence>
<proteinExistence type="predicted"/>
<organism evidence="2 3">
    <name type="scientific">Streptomyces hoynatensis</name>
    <dbReference type="NCBI Taxonomy" id="1141874"/>
    <lineage>
        <taxon>Bacteria</taxon>
        <taxon>Bacillati</taxon>
        <taxon>Actinomycetota</taxon>
        <taxon>Actinomycetes</taxon>
        <taxon>Kitasatosporales</taxon>
        <taxon>Streptomycetaceae</taxon>
        <taxon>Streptomyces</taxon>
    </lineage>
</organism>
<feature type="transmembrane region" description="Helical" evidence="1">
    <location>
        <begin position="63"/>
        <end position="86"/>
    </location>
</feature>
<accession>A0A3A9YR14</accession>
<protein>
    <submittedName>
        <fullName evidence="2">Uncharacterized protein</fullName>
    </submittedName>
</protein>
<feature type="transmembrane region" description="Helical" evidence="1">
    <location>
        <begin position="18"/>
        <end position="38"/>
    </location>
</feature>
<keyword evidence="1" id="KW-0472">Membrane</keyword>